<accession>A0AA38I633</accession>
<evidence type="ECO:0000313" key="1">
    <source>
        <dbReference type="EMBL" id="KAJ3649750.1"/>
    </source>
</evidence>
<evidence type="ECO:0000313" key="2">
    <source>
        <dbReference type="Proteomes" id="UP001168821"/>
    </source>
</evidence>
<gene>
    <name evidence="1" type="ORF">Zmor_021473</name>
</gene>
<dbReference type="Proteomes" id="UP001168821">
    <property type="component" value="Unassembled WGS sequence"/>
</dbReference>
<keyword evidence="2" id="KW-1185">Reference proteome</keyword>
<dbReference type="AlphaFoldDB" id="A0AA38I633"/>
<organism evidence="1 2">
    <name type="scientific">Zophobas morio</name>
    <dbReference type="NCBI Taxonomy" id="2755281"/>
    <lineage>
        <taxon>Eukaryota</taxon>
        <taxon>Metazoa</taxon>
        <taxon>Ecdysozoa</taxon>
        <taxon>Arthropoda</taxon>
        <taxon>Hexapoda</taxon>
        <taxon>Insecta</taxon>
        <taxon>Pterygota</taxon>
        <taxon>Neoptera</taxon>
        <taxon>Endopterygota</taxon>
        <taxon>Coleoptera</taxon>
        <taxon>Polyphaga</taxon>
        <taxon>Cucujiformia</taxon>
        <taxon>Tenebrionidae</taxon>
        <taxon>Zophobas</taxon>
    </lineage>
</organism>
<dbReference type="EMBL" id="JALNTZ010000006">
    <property type="protein sequence ID" value="KAJ3649750.1"/>
    <property type="molecule type" value="Genomic_DNA"/>
</dbReference>
<comment type="caution">
    <text evidence="1">The sequence shown here is derived from an EMBL/GenBank/DDBJ whole genome shotgun (WGS) entry which is preliminary data.</text>
</comment>
<sequence length="139" mass="16494">MQRGAQRQWHQSAIRVWRSNYINFILEHSKITHKWRCSKRGVWGSWLWLFSHHDSDSTLSGSTTAHLTKKRAALAGRYGRKLVVGNPSYWAKSRASRHPDRSRDFYSRSEYLCRWRDKSCQPDQEPRPPLLPHVFVLFT</sequence>
<proteinExistence type="predicted"/>
<protein>
    <submittedName>
        <fullName evidence="1">Uncharacterized protein</fullName>
    </submittedName>
</protein>
<name>A0AA38I633_9CUCU</name>
<reference evidence="1" key="1">
    <citation type="journal article" date="2023" name="G3 (Bethesda)">
        <title>Whole genome assemblies of Zophobas morio and Tenebrio molitor.</title>
        <authorList>
            <person name="Kaur S."/>
            <person name="Stinson S.A."/>
            <person name="diCenzo G.C."/>
        </authorList>
    </citation>
    <scope>NUCLEOTIDE SEQUENCE</scope>
    <source>
        <strain evidence="1">QUZm001</strain>
    </source>
</reference>